<gene>
    <name evidence="11" type="ORF">F4694_005426</name>
</gene>
<feature type="domain" description="Fibronectin type-III" evidence="10">
    <location>
        <begin position="494"/>
        <end position="580"/>
    </location>
</feature>
<dbReference type="AlphaFoldDB" id="A0A852TN74"/>
<dbReference type="PROSITE" id="PS51450">
    <property type="entry name" value="LRR"/>
    <property type="match status" value="7"/>
</dbReference>
<evidence type="ECO:0000256" key="4">
    <source>
        <dbReference type="ARBA" id="ARBA00022614"/>
    </source>
</evidence>
<dbReference type="InterPro" id="IPR003961">
    <property type="entry name" value="FN3_dom"/>
</dbReference>
<evidence type="ECO:0000256" key="6">
    <source>
        <dbReference type="ARBA" id="ARBA00022737"/>
    </source>
</evidence>
<dbReference type="PROSITE" id="PS50853">
    <property type="entry name" value="FN3"/>
    <property type="match status" value="3"/>
</dbReference>
<comment type="caution">
    <text evidence="11">The sequence shown here is derived from an EMBL/GenBank/DDBJ whole genome shotgun (WGS) entry which is preliminary data.</text>
</comment>
<keyword evidence="6" id="KW-0677">Repeat</keyword>
<feature type="transmembrane region" description="Helical" evidence="9">
    <location>
        <begin position="926"/>
        <end position="945"/>
    </location>
</feature>
<dbReference type="InterPro" id="IPR001611">
    <property type="entry name" value="Leu-rich_rpt"/>
</dbReference>
<dbReference type="InterPro" id="IPR036116">
    <property type="entry name" value="FN3_sf"/>
</dbReference>
<dbReference type="EMBL" id="JACCBX010000014">
    <property type="protein sequence ID" value="NYE08578.1"/>
    <property type="molecule type" value="Genomic_DNA"/>
</dbReference>
<proteinExistence type="predicted"/>
<evidence type="ECO:0000313" key="12">
    <source>
        <dbReference type="Proteomes" id="UP000548423"/>
    </source>
</evidence>
<dbReference type="PANTHER" id="PTHR46652">
    <property type="entry name" value="LEUCINE-RICH REPEAT AND IQ DOMAIN-CONTAINING PROTEIN 1-RELATED"/>
    <property type="match status" value="1"/>
</dbReference>
<keyword evidence="7" id="KW-0572">Peptidoglycan-anchor</keyword>
<feature type="domain" description="Fibronectin type-III" evidence="10">
    <location>
        <begin position="782"/>
        <end position="874"/>
    </location>
</feature>
<dbReference type="InterPro" id="IPR003591">
    <property type="entry name" value="Leu-rich_rpt_typical-subtyp"/>
</dbReference>
<dbReference type="InterPro" id="IPR013783">
    <property type="entry name" value="Ig-like_fold"/>
</dbReference>
<evidence type="ECO:0000256" key="9">
    <source>
        <dbReference type="SAM" id="Phobius"/>
    </source>
</evidence>
<dbReference type="Pfam" id="PF00041">
    <property type="entry name" value="fn3"/>
    <property type="match status" value="1"/>
</dbReference>
<evidence type="ECO:0000256" key="2">
    <source>
        <dbReference type="ARBA" id="ARBA00022512"/>
    </source>
</evidence>
<dbReference type="Pfam" id="PF13855">
    <property type="entry name" value="LRR_8"/>
    <property type="match status" value="1"/>
</dbReference>
<evidence type="ECO:0000313" key="11">
    <source>
        <dbReference type="EMBL" id="NYE08578.1"/>
    </source>
</evidence>
<dbReference type="PANTHER" id="PTHR46652:SF3">
    <property type="entry name" value="LEUCINE-RICH REPEAT-CONTAINING PROTEIN 9"/>
    <property type="match status" value="1"/>
</dbReference>
<dbReference type="NCBIfam" id="TIGR01167">
    <property type="entry name" value="LPXTG_anchor"/>
    <property type="match status" value="1"/>
</dbReference>
<keyword evidence="5" id="KW-0732">Signal</keyword>
<protein>
    <submittedName>
        <fullName evidence="11">LPXTG-motif cell wall-anchored protein</fullName>
    </submittedName>
</protein>
<evidence type="ECO:0000256" key="5">
    <source>
        <dbReference type="ARBA" id="ARBA00022729"/>
    </source>
</evidence>
<reference evidence="12" key="2">
    <citation type="submission" date="2020-08" db="EMBL/GenBank/DDBJ databases">
        <title>The Agave Microbiome: Exploring the role of microbial communities in plant adaptations to desert environments.</title>
        <authorList>
            <person name="Partida-Martinez L.P."/>
        </authorList>
    </citation>
    <scope>NUCLEOTIDE SEQUENCE [LARGE SCALE GENOMIC DNA]</scope>
    <source>
        <strain evidence="12">AT2.8</strain>
    </source>
</reference>
<dbReference type="SMART" id="SM00369">
    <property type="entry name" value="LRR_TYP"/>
    <property type="match status" value="5"/>
</dbReference>
<name>A0A852TN74_9BACI</name>
<dbReference type="Gene3D" id="2.60.40.10">
    <property type="entry name" value="Immunoglobulins"/>
    <property type="match status" value="3"/>
</dbReference>
<dbReference type="CDD" id="cd00063">
    <property type="entry name" value="FN3"/>
    <property type="match status" value="3"/>
</dbReference>
<evidence type="ECO:0000256" key="8">
    <source>
        <dbReference type="SAM" id="MobiDB-lite"/>
    </source>
</evidence>
<dbReference type="SUPFAM" id="SSF52058">
    <property type="entry name" value="L domain-like"/>
    <property type="match status" value="2"/>
</dbReference>
<dbReference type="Pfam" id="PF12799">
    <property type="entry name" value="LRR_4"/>
    <property type="match status" value="1"/>
</dbReference>
<evidence type="ECO:0000256" key="1">
    <source>
        <dbReference type="ARBA" id="ARBA00004168"/>
    </source>
</evidence>
<feature type="region of interest" description="Disordered" evidence="8">
    <location>
        <begin position="866"/>
        <end position="916"/>
    </location>
</feature>
<keyword evidence="3" id="KW-0964">Secreted</keyword>
<sequence>MHNRKWTNLSIVLVLVFSLFSPFTSLKTYAAAGLQLLDVTEKKESTVLVWEVVNEGEDFTDYQLIKNGEVLDIEPVPLDETSEENVKRYSYEDQNVEKNTQYTYEIAGTLSTGEKVISAPVEHTFVGQAEELQGNVLVTLESDVDVVTTNIKVVTDQGTIPWGFDFSIIGEEGSEISYYGYLDDEGFFVEYEAESRDIELPIGAYSLNTYNYSTEEDITAAFTIESGKDYVTSPVEIVFPDEQLVIKKVLQIEGTTEQSISIGWGEFVDPEIVEKYLVYLNDELAEEITDPYSTSFTYSELEPETAYQVKVEYVYKDGSSETVTAEIMTSAPPAGEVVVFADENLKNAIANQLKIQHRDIYTDDMEKLTDLDASYSDISDLTGMEYAVNLTSLMLYGNQIENLSPLANLTNLVSLDLDENLITSLDDLKNLQNLESLFLSFNQIEDIRVLNALPNLSYVTLIGNEGLEFTKGSEDAEVLKKLITAGVSVEWLLENFEISIQDVTESLIQFEFNFPGVTDFISGYNVYLNGKLVGELPVEENGYELSDLEPLTEYEISVEAVDKVGNVWASAYNYLTTPPIPEGEVVQFKDPALKEAVRDALHIYSRDLYESDMTILISLDASDRGIEELEGLELAANLQELLLDSNAIRNYEPIAGLSNLVYLSLSNNKMSDISGLAALTNLESLILDGNEIIDISILSQFSKLSFLSLQENKVKDIGPLANLNIEFLNIGYNDIDDISSLLELENLQYVLIMNNPLDLTEGSETRSVIQTLEDNGVIVMYEYLDISVDEVTESTIKISWGPVPQNDVQDYLYYVLVDGEEVAIDLTDSSYTFTDLEAETEYKIEVLGISENSESFIYGTTVVTTSAVQDTPEPNPGDSEDDKGTVGDVDKSPTNPGKETENHSNPVDKGTKKPGLNLPNTATNSFNLFVFGLGLVAVGFTFLVVKRRKVINK</sequence>
<keyword evidence="9" id="KW-0472">Membrane</keyword>
<dbReference type="Gene3D" id="3.80.10.10">
    <property type="entry name" value="Ribonuclease Inhibitor"/>
    <property type="match status" value="2"/>
</dbReference>
<accession>A0A852TN74</accession>
<dbReference type="InterPro" id="IPR032675">
    <property type="entry name" value="LRR_dom_sf"/>
</dbReference>
<feature type="domain" description="Fibronectin type-III" evidence="10">
    <location>
        <begin position="246"/>
        <end position="333"/>
    </location>
</feature>
<evidence type="ECO:0000259" key="10">
    <source>
        <dbReference type="PROSITE" id="PS50853"/>
    </source>
</evidence>
<evidence type="ECO:0000256" key="7">
    <source>
        <dbReference type="ARBA" id="ARBA00023088"/>
    </source>
</evidence>
<organism evidence="11 12">
    <name type="scientific">Neobacillus niacini</name>
    <dbReference type="NCBI Taxonomy" id="86668"/>
    <lineage>
        <taxon>Bacteria</taxon>
        <taxon>Bacillati</taxon>
        <taxon>Bacillota</taxon>
        <taxon>Bacilli</taxon>
        <taxon>Bacillales</taxon>
        <taxon>Bacillaceae</taxon>
        <taxon>Neobacillus</taxon>
    </lineage>
</organism>
<keyword evidence="4" id="KW-0433">Leucine-rich repeat</keyword>
<dbReference type="InterPro" id="IPR019931">
    <property type="entry name" value="LPXTG_anchor"/>
</dbReference>
<dbReference type="InterPro" id="IPR050836">
    <property type="entry name" value="SDS22/Internalin_LRR"/>
</dbReference>
<keyword evidence="2" id="KW-0134">Cell wall</keyword>
<feature type="compositionally biased region" description="Basic and acidic residues" evidence="8">
    <location>
        <begin position="882"/>
        <end position="891"/>
    </location>
</feature>
<keyword evidence="9" id="KW-0812">Transmembrane</keyword>
<dbReference type="Pfam" id="PF00746">
    <property type="entry name" value="Gram_pos_anchor"/>
    <property type="match status" value="1"/>
</dbReference>
<evidence type="ECO:0000256" key="3">
    <source>
        <dbReference type="ARBA" id="ARBA00022525"/>
    </source>
</evidence>
<dbReference type="InterPro" id="IPR025875">
    <property type="entry name" value="Leu-rich_rpt_4"/>
</dbReference>
<reference evidence="12" key="1">
    <citation type="submission" date="2020-07" db="EMBL/GenBank/DDBJ databases">
        <authorList>
            <person name="Partida-Martinez L."/>
            <person name="Huntemann M."/>
            <person name="Clum A."/>
            <person name="Wang J."/>
            <person name="Palaniappan K."/>
            <person name="Ritter S."/>
            <person name="Chen I.-M."/>
            <person name="Stamatis D."/>
            <person name="Reddy T."/>
            <person name="O'Malley R."/>
            <person name="Daum C."/>
            <person name="Shapiro N."/>
            <person name="Ivanova N."/>
            <person name="Kyrpides N."/>
            <person name="Woyke T."/>
        </authorList>
    </citation>
    <scope>NUCLEOTIDE SEQUENCE [LARGE SCALE GENOMIC DNA]</scope>
    <source>
        <strain evidence="12">AT2.8</strain>
    </source>
</reference>
<dbReference type="SUPFAM" id="SSF49265">
    <property type="entry name" value="Fibronectin type III"/>
    <property type="match status" value="3"/>
</dbReference>
<comment type="subcellular location">
    <subcellularLocation>
        <location evidence="1">Secreted</location>
        <location evidence="1">Cell wall</location>
        <topology evidence="1">Peptidoglycan-anchor</topology>
    </subcellularLocation>
</comment>
<keyword evidence="9" id="KW-1133">Transmembrane helix</keyword>
<dbReference type="Proteomes" id="UP000548423">
    <property type="component" value="Unassembled WGS sequence"/>
</dbReference>
<dbReference type="SMART" id="SM00060">
    <property type="entry name" value="FN3"/>
    <property type="match status" value="4"/>
</dbReference>
<dbReference type="SMART" id="SM00365">
    <property type="entry name" value="LRR_SD22"/>
    <property type="match status" value="7"/>
</dbReference>